<dbReference type="InterPro" id="IPR029074">
    <property type="entry name" value="Imm49"/>
</dbReference>
<evidence type="ECO:0000313" key="2">
    <source>
        <dbReference type="EMBL" id="GAA2488105.1"/>
    </source>
</evidence>
<keyword evidence="3" id="KW-1185">Reference proteome</keyword>
<accession>A0ABP5YY27</accession>
<organism evidence="2 3">
    <name type="scientific">Streptomyces gobitricini</name>
    <dbReference type="NCBI Taxonomy" id="68211"/>
    <lineage>
        <taxon>Bacteria</taxon>
        <taxon>Bacillati</taxon>
        <taxon>Actinomycetota</taxon>
        <taxon>Actinomycetes</taxon>
        <taxon>Kitasatosporales</taxon>
        <taxon>Streptomycetaceae</taxon>
        <taxon>Streptomyces</taxon>
    </lineage>
</organism>
<reference evidence="3" key="1">
    <citation type="journal article" date="2019" name="Int. J. Syst. Evol. Microbiol.">
        <title>The Global Catalogue of Microorganisms (GCM) 10K type strain sequencing project: providing services to taxonomists for standard genome sequencing and annotation.</title>
        <authorList>
            <consortium name="The Broad Institute Genomics Platform"/>
            <consortium name="The Broad Institute Genome Sequencing Center for Infectious Disease"/>
            <person name="Wu L."/>
            <person name="Ma J."/>
        </authorList>
    </citation>
    <scope>NUCLEOTIDE SEQUENCE [LARGE SCALE GENOMIC DNA]</scope>
    <source>
        <strain evidence="3">JCM 5062</strain>
    </source>
</reference>
<dbReference type="Pfam" id="PF15575">
    <property type="entry name" value="Imm49"/>
    <property type="match status" value="1"/>
</dbReference>
<gene>
    <name evidence="2" type="ORF">GCM10010393_19370</name>
</gene>
<sequence length="357" mass="39200">MAWSPTELIESTFSTSLLVLNARCVVDPRAAEAETWDAAVNAMQLGSALFAVTGASEGTVECRINRKMRTLQAIGPQLFADTGNWLTAFLLAVVCREQQRMTQLCEIPLERLRSPEGQYDEYVYHWIDTLQTYWLRRPGLVEKLTATLQASDPSVARIAPRDMPQGLLCPPINLFYHFVRRDEEGFSPALVEALKLHKAVLDADRGPGERHRREHRPGPAGDRLPGLRREAADRRRVGVPAQARPPARLAGRVPDLRALVTVTVARHGGPGSDDKGYAESRGRDLLRTVASLEESPGRLDGPWMVHSGSGPGFNVYACTDCAPQLPDLPDALDLLRTGRQHGAQADLPRGPGNDSVV</sequence>
<dbReference type="RefSeq" id="WP_425575612.1">
    <property type="nucleotide sequence ID" value="NZ_BAAASR010000011.1"/>
</dbReference>
<evidence type="ECO:0000256" key="1">
    <source>
        <dbReference type="SAM" id="MobiDB-lite"/>
    </source>
</evidence>
<feature type="region of interest" description="Disordered" evidence="1">
    <location>
        <begin position="204"/>
        <end position="244"/>
    </location>
</feature>
<dbReference type="EMBL" id="BAAASR010000011">
    <property type="protein sequence ID" value="GAA2488105.1"/>
    <property type="molecule type" value="Genomic_DNA"/>
</dbReference>
<protein>
    <submittedName>
        <fullName evidence="2">Uncharacterized protein</fullName>
    </submittedName>
</protein>
<feature type="compositionally biased region" description="Basic and acidic residues" evidence="1">
    <location>
        <begin position="225"/>
        <end position="236"/>
    </location>
</feature>
<name>A0ABP5YY27_9ACTN</name>
<evidence type="ECO:0000313" key="3">
    <source>
        <dbReference type="Proteomes" id="UP001499942"/>
    </source>
</evidence>
<proteinExistence type="predicted"/>
<comment type="caution">
    <text evidence="2">The sequence shown here is derived from an EMBL/GenBank/DDBJ whole genome shotgun (WGS) entry which is preliminary data.</text>
</comment>
<dbReference type="Proteomes" id="UP001499942">
    <property type="component" value="Unassembled WGS sequence"/>
</dbReference>